<reference evidence="2" key="1">
    <citation type="submission" date="2022-07" db="EMBL/GenBank/DDBJ databases">
        <title>Fungi with potential for degradation of polypropylene.</title>
        <authorList>
            <person name="Gostincar C."/>
        </authorList>
    </citation>
    <scope>NUCLEOTIDE SEQUENCE</scope>
    <source>
        <strain evidence="2">EXF-13287</strain>
    </source>
</reference>
<dbReference type="AlphaFoldDB" id="A0AA38RH85"/>
<feature type="compositionally biased region" description="Basic and acidic residues" evidence="1">
    <location>
        <begin position="1"/>
        <end position="13"/>
    </location>
</feature>
<evidence type="ECO:0000313" key="2">
    <source>
        <dbReference type="EMBL" id="KAJ9131977.1"/>
    </source>
</evidence>
<proteinExistence type="predicted"/>
<evidence type="ECO:0000256" key="1">
    <source>
        <dbReference type="SAM" id="MobiDB-lite"/>
    </source>
</evidence>
<evidence type="ECO:0000313" key="3">
    <source>
        <dbReference type="Proteomes" id="UP001174691"/>
    </source>
</evidence>
<dbReference type="Proteomes" id="UP001174691">
    <property type="component" value="Unassembled WGS sequence"/>
</dbReference>
<organism evidence="2 3">
    <name type="scientific">Coniochaeta hoffmannii</name>
    <dbReference type="NCBI Taxonomy" id="91930"/>
    <lineage>
        <taxon>Eukaryota</taxon>
        <taxon>Fungi</taxon>
        <taxon>Dikarya</taxon>
        <taxon>Ascomycota</taxon>
        <taxon>Pezizomycotina</taxon>
        <taxon>Sordariomycetes</taxon>
        <taxon>Sordariomycetidae</taxon>
        <taxon>Coniochaetales</taxon>
        <taxon>Coniochaetaceae</taxon>
        <taxon>Coniochaeta</taxon>
    </lineage>
</organism>
<protein>
    <submittedName>
        <fullName evidence="2">Uncharacterized protein</fullName>
    </submittedName>
</protein>
<keyword evidence="3" id="KW-1185">Reference proteome</keyword>
<feature type="region of interest" description="Disordered" evidence="1">
    <location>
        <begin position="157"/>
        <end position="188"/>
    </location>
</feature>
<name>A0AA38RH85_9PEZI</name>
<gene>
    <name evidence="2" type="ORF">NKR19_g9448</name>
</gene>
<feature type="compositionally biased region" description="Basic and acidic residues" evidence="1">
    <location>
        <begin position="90"/>
        <end position="100"/>
    </location>
</feature>
<sequence>MSRKWPQDGDDARIAPNGSVRIAYDADTQTYTYRHPSGDLYEGAPGSEYGPLRLASRRRQDTNMATVRPAQPPAYQAPDSSPPPYSASKEVGDTSRRPQENHLPPAVTFDEILARHPTDNNKAFNRLTEPEHPPAVAAKTGIARSVSLRSIFGSRRRLSAANAQSDDPAHRRLGRRATTKEFSSSSMR</sequence>
<accession>A0AA38RH85</accession>
<feature type="region of interest" description="Disordered" evidence="1">
    <location>
        <begin position="1"/>
        <end position="141"/>
    </location>
</feature>
<comment type="caution">
    <text evidence="2">The sequence shown here is derived from an EMBL/GenBank/DDBJ whole genome shotgun (WGS) entry which is preliminary data.</text>
</comment>
<dbReference type="EMBL" id="JANBVN010000227">
    <property type="protein sequence ID" value="KAJ9131977.1"/>
    <property type="molecule type" value="Genomic_DNA"/>
</dbReference>